<feature type="transmembrane region" description="Helical" evidence="6">
    <location>
        <begin position="26"/>
        <end position="48"/>
    </location>
</feature>
<dbReference type="EMBL" id="GBHO01040742">
    <property type="protein sequence ID" value="JAG02862.1"/>
    <property type="molecule type" value="Transcribed_RNA"/>
</dbReference>
<accession>A0A0A9W339</accession>
<protein>
    <submittedName>
        <fullName evidence="7">ORM1-like protein</fullName>
    </submittedName>
</protein>
<proteinExistence type="inferred from homology"/>
<evidence type="ECO:0000256" key="3">
    <source>
        <dbReference type="ARBA" id="ARBA00022692"/>
    </source>
</evidence>
<feature type="transmembrane region" description="Helical" evidence="6">
    <location>
        <begin position="109"/>
        <end position="127"/>
    </location>
</feature>
<dbReference type="EMBL" id="GDHC01016799">
    <property type="protein sequence ID" value="JAQ01830.1"/>
    <property type="molecule type" value="Transcribed_RNA"/>
</dbReference>
<organism evidence="7">
    <name type="scientific">Lygus hesperus</name>
    <name type="common">Western plant bug</name>
    <dbReference type="NCBI Taxonomy" id="30085"/>
    <lineage>
        <taxon>Eukaryota</taxon>
        <taxon>Metazoa</taxon>
        <taxon>Ecdysozoa</taxon>
        <taxon>Arthropoda</taxon>
        <taxon>Hexapoda</taxon>
        <taxon>Insecta</taxon>
        <taxon>Pterygota</taxon>
        <taxon>Neoptera</taxon>
        <taxon>Paraneoptera</taxon>
        <taxon>Hemiptera</taxon>
        <taxon>Heteroptera</taxon>
        <taxon>Panheteroptera</taxon>
        <taxon>Cimicomorpha</taxon>
        <taxon>Miridae</taxon>
        <taxon>Mirini</taxon>
        <taxon>Lygus</taxon>
    </lineage>
</organism>
<keyword evidence="5 6" id="KW-0472">Membrane</keyword>
<reference evidence="7" key="2">
    <citation type="submission" date="2014-07" db="EMBL/GenBank/DDBJ databases">
        <authorList>
            <person name="Hull J."/>
        </authorList>
    </citation>
    <scope>NUCLEOTIDE SEQUENCE</scope>
</reference>
<sequence length="161" mass="18665">MGTDQQVVRELTEERRNVEFLTYKEFWIFYTLTVMTVRYAILLLLYMVSSSWSHYSFTVTVAIHTAVTIYAMHWVKGNPFSTISDQGVEKLTFWEQIDDGKQNTQNRKLLTLIPVVLGFAACVEARWGMRVTILNSVLTFLSILGKFPFMHRTRILGINSD</sequence>
<evidence type="ECO:0000256" key="1">
    <source>
        <dbReference type="ARBA" id="ARBA00004141"/>
    </source>
</evidence>
<comment type="subcellular location">
    <subcellularLocation>
        <location evidence="1">Membrane</location>
        <topology evidence="1">Multi-pass membrane protein</topology>
    </subcellularLocation>
</comment>
<evidence type="ECO:0000313" key="8">
    <source>
        <dbReference type="EMBL" id="JAQ01830.1"/>
    </source>
</evidence>
<dbReference type="Pfam" id="PF04061">
    <property type="entry name" value="ORMDL"/>
    <property type="match status" value="1"/>
</dbReference>
<evidence type="ECO:0000256" key="4">
    <source>
        <dbReference type="ARBA" id="ARBA00022989"/>
    </source>
</evidence>
<evidence type="ECO:0000256" key="5">
    <source>
        <dbReference type="ARBA" id="ARBA00023136"/>
    </source>
</evidence>
<gene>
    <name evidence="7" type="primary">ORMDL</name>
    <name evidence="8" type="synonym">ORMDL_0</name>
    <name evidence="7" type="ORF">CM83_7982</name>
    <name evidence="8" type="ORF">g.20406</name>
</gene>
<evidence type="ECO:0000256" key="6">
    <source>
        <dbReference type="SAM" id="Phobius"/>
    </source>
</evidence>
<keyword evidence="3 6" id="KW-0812">Transmembrane</keyword>
<keyword evidence="4 6" id="KW-1133">Transmembrane helix</keyword>
<dbReference type="GO" id="GO:0005789">
    <property type="term" value="C:endoplasmic reticulum membrane"/>
    <property type="evidence" value="ECO:0007669"/>
    <property type="project" value="InterPro"/>
</dbReference>
<feature type="transmembrane region" description="Helical" evidence="6">
    <location>
        <begin position="54"/>
        <end position="75"/>
    </location>
</feature>
<dbReference type="AlphaFoldDB" id="A0A0A9W339"/>
<evidence type="ECO:0000256" key="2">
    <source>
        <dbReference type="ARBA" id="ARBA00007649"/>
    </source>
</evidence>
<name>A0A0A9W339_LYGHE</name>
<evidence type="ECO:0000313" key="7">
    <source>
        <dbReference type="EMBL" id="JAG02862.1"/>
    </source>
</evidence>
<dbReference type="InterPro" id="IPR007203">
    <property type="entry name" value="ORMDL"/>
</dbReference>
<feature type="transmembrane region" description="Helical" evidence="6">
    <location>
        <begin position="133"/>
        <end position="149"/>
    </location>
</feature>
<comment type="similarity">
    <text evidence="2">Belongs to the ORM family.</text>
</comment>
<dbReference type="PANTHER" id="PTHR12665">
    <property type="entry name" value="ORMDL PROTEINS"/>
    <property type="match status" value="1"/>
</dbReference>
<dbReference type="GO" id="GO:2000303">
    <property type="term" value="P:regulation of ceramide biosynthetic process"/>
    <property type="evidence" value="ECO:0007669"/>
    <property type="project" value="UniProtKB-ARBA"/>
</dbReference>
<reference evidence="7" key="1">
    <citation type="journal article" date="2014" name="PLoS ONE">
        <title>Transcriptome-Based Identification of ABC Transporters in the Western Tarnished Plant Bug Lygus hesperus.</title>
        <authorList>
            <person name="Hull J.J."/>
            <person name="Chaney K."/>
            <person name="Geib S.M."/>
            <person name="Fabrick J.A."/>
            <person name="Brent C.S."/>
            <person name="Walsh D."/>
            <person name="Lavine L.C."/>
        </authorList>
    </citation>
    <scope>NUCLEOTIDE SEQUENCE</scope>
</reference>
<reference evidence="8" key="3">
    <citation type="journal article" date="2016" name="Gigascience">
        <title>De novo construction of an expanded transcriptome assembly for the western tarnished plant bug, Lygus hesperus.</title>
        <authorList>
            <person name="Tassone E.E."/>
            <person name="Geib S.M."/>
            <person name="Hall B."/>
            <person name="Fabrick J.A."/>
            <person name="Brent C.S."/>
            <person name="Hull J.J."/>
        </authorList>
    </citation>
    <scope>NUCLEOTIDE SEQUENCE</scope>
</reference>